<feature type="transmembrane region" description="Helical" evidence="1">
    <location>
        <begin position="57"/>
        <end position="78"/>
    </location>
</feature>
<organism evidence="2 3">
    <name type="scientific">Opisthorchis viverrini</name>
    <name type="common">Southeast Asian liver fluke</name>
    <dbReference type="NCBI Taxonomy" id="6198"/>
    <lineage>
        <taxon>Eukaryota</taxon>
        <taxon>Metazoa</taxon>
        <taxon>Spiralia</taxon>
        <taxon>Lophotrochozoa</taxon>
        <taxon>Platyhelminthes</taxon>
        <taxon>Trematoda</taxon>
        <taxon>Digenea</taxon>
        <taxon>Opisthorchiida</taxon>
        <taxon>Opisthorchiata</taxon>
        <taxon>Opisthorchiidae</taxon>
        <taxon>Opisthorchis</taxon>
    </lineage>
</organism>
<keyword evidence="1" id="KW-0472">Membrane</keyword>
<dbReference type="SUPFAM" id="SSF81427">
    <property type="entry name" value="Mitochondrial cytochrome c oxidase subunit VIIc (aka VIIIa)"/>
    <property type="match status" value="1"/>
</dbReference>
<sequence length="84" mass="9757">MASRNLFPVFRRSVLTTRDYRWPKSLYDKWEAMDKAVDIEGKGGGILPFKQDKPYALLAKMVLFISTAYIPPFIYVYLHMKPPG</sequence>
<evidence type="ECO:0000313" key="2">
    <source>
        <dbReference type="EMBL" id="OON15183.1"/>
    </source>
</evidence>
<dbReference type="Proteomes" id="UP000243686">
    <property type="component" value="Unassembled WGS sequence"/>
</dbReference>
<accession>A0A1S8WLG3</accession>
<protein>
    <recommendedName>
        <fullName evidence="4">Cytochrome c oxidase polypeptide VIIc</fullName>
    </recommendedName>
</protein>
<evidence type="ECO:0000313" key="3">
    <source>
        <dbReference type="Proteomes" id="UP000243686"/>
    </source>
</evidence>
<dbReference type="InterPro" id="IPR036636">
    <property type="entry name" value="COX7C/Cox8_sf"/>
</dbReference>
<dbReference type="Gene3D" id="4.10.49.10">
    <property type="entry name" value="Cytochrome c oxidase subunit VIIc"/>
    <property type="match status" value="1"/>
</dbReference>
<evidence type="ECO:0000256" key="1">
    <source>
        <dbReference type="SAM" id="Phobius"/>
    </source>
</evidence>
<dbReference type="GO" id="GO:0005739">
    <property type="term" value="C:mitochondrion"/>
    <property type="evidence" value="ECO:0007669"/>
    <property type="project" value="GOC"/>
</dbReference>
<dbReference type="EMBL" id="KV906196">
    <property type="protein sequence ID" value="OON15183.1"/>
    <property type="molecule type" value="Genomic_DNA"/>
</dbReference>
<evidence type="ECO:0008006" key="4">
    <source>
        <dbReference type="Google" id="ProtNLM"/>
    </source>
</evidence>
<proteinExistence type="predicted"/>
<reference evidence="2 3" key="1">
    <citation type="submission" date="2015-03" db="EMBL/GenBank/DDBJ databases">
        <title>Draft genome of the nematode, Opisthorchis viverrini.</title>
        <authorList>
            <person name="Mitreva M."/>
        </authorList>
    </citation>
    <scope>NUCLEOTIDE SEQUENCE [LARGE SCALE GENOMIC DNA]</scope>
    <source>
        <strain evidence="2">Khon Kaen</strain>
    </source>
</reference>
<keyword evidence="1" id="KW-1133">Transmembrane helix</keyword>
<gene>
    <name evidence="2" type="ORF">X801_09018</name>
</gene>
<keyword evidence="1" id="KW-0812">Transmembrane</keyword>
<dbReference type="GO" id="GO:0006123">
    <property type="term" value="P:mitochondrial electron transport, cytochrome c to oxygen"/>
    <property type="evidence" value="ECO:0007669"/>
    <property type="project" value="InterPro"/>
</dbReference>
<name>A0A1S8WLG3_OPIVI</name>
<dbReference type="AlphaFoldDB" id="A0A1S8WLG3"/>
<dbReference type="GO" id="GO:0045277">
    <property type="term" value="C:respiratory chain complex IV"/>
    <property type="evidence" value="ECO:0007669"/>
    <property type="project" value="InterPro"/>
</dbReference>
<keyword evidence="3" id="KW-1185">Reference proteome</keyword>